<feature type="compositionally biased region" description="Basic and acidic residues" evidence="1">
    <location>
        <begin position="92"/>
        <end position="102"/>
    </location>
</feature>
<proteinExistence type="predicted"/>
<feature type="compositionally biased region" description="Low complexity" evidence="1">
    <location>
        <begin position="229"/>
        <end position="242"/>
    </location>
</feature>
<feature type="compositionally biased region" description="Basic and acidic residues" evidence="1">
    <location>
        <begin position="75"/>
        <end position="84"/>
    </location>
</feature>
<evidence type="ECO:0000313" key="3">
    <source>
        <dbReference type="Proteomes" id="UP000298663"/>
    </source>
</evidence>
<evidence type="ECO:0000256" key="1">
    <source>
        <dbReference type="SAM" id="MobiDB-lite"/>
    </source>
</evidence>
<protein>
    <submittedName>
        <fullName evidence="2">Uncharacterized protein</fullName>
    </submittedName>
</protein>
<feature type="region of interest" description="Disordered" evidence="1">
    <location>
        <begin position="168"/>
        <end position="249"/>
    </location>
</feature>
<evidence type="ECO:0000313" key="2">
    <source>
        <dbReference type="EMBL" id="TKR69196.1"/>
    </source>
</evidence>
<organism evidence="2 3">
    <name type="scientific">Steinernema carpocapsae</name>
    <name type="common">Entomopathogenic nematode</name>
    <dbReference type="NCBI Taxonomy" id="34508"/>
    <lineage>
        <taxon>Eukaryota</taxon>
        <taxon>Metazoa</taxon>
        <taxon>Ecdysozoa</taxon>
        <taxon>Nematoda</taxon>
        <taxon>Chromadorea</taxon>
        <taxon>Rhabditida</taxon>
        <taxon>Tylenchina</taxon>
        <taxon>Panagrolaimomorpha</taxon>
        <taxon>Strongyloidoidea</taxon>
        <taxon>Steinernematidae</taxon>
        <taxon>Steinernema</taxon>
    </lineage>
</organism>
<sequence length="249" mass="27823">MCPIFTKKRFLFKSAKEKSENAKKRNDSPAYDLCQPSHTEVNTSSQQRTSAELAESSKKKTRKPSVERTQGSSEAMERVNSDQRGRKKEKHEKRVGSKKSSEKGTSTSKKPSKYCVDEPVISTDTTLSEFDRKKPVTKEALKTLVPVPRNDPTNDTISVVDFSDSTQIAKTKSPQIPQISQNHAPLSAPAPHKPFIFIRSETVDAPEHSAKDESFKGRNSRQAPMSPCPTQTTPARTPNARTPRNRKSR</sequence>
<dbReference type="Proteomes" id="UP000298663">
    <property type="component" value="Unassembled WGS sequence"/>
</dbReference>
<feature type="compositionally biased region" description="Basic and acidic residues" evidence="1">
    <location>
        <begin position="201"/>
        <end position="216"/>
    </location>
</feature>
<gene>
    <name evidence="2" type="ORF">L596_021380</name>
</gene>
<dbReference type="EMBL" id="AZBU02000007">
    <property type="protein sequence ID" value="TKR69196.1"/>
    <property type="molecule type" value="Genomic_DNA"/>
</dbReference>
<feature type="compositionally biased region" description="Basic and acidic residues" evidence="1">
    <location>
        <begin position="14"/>
        <end position="27"/>
    </location>
</feature>
<comment type="caution">
    <text evidence="2">The sequence shown here is derived from an EMBL/GenBank/DDBJ whole genome shotgun (WGS) entry which is preliminary data.</text>
</comment>
<reference evidence="2 3" key="1">
    <citation type="journal article" date="2015" name="Genome Biol.">
        <title>Comparative genomics of Steinernema reveals deeply conserved gene regulatory networks.</title>
        <authorList>
            <person name="Dillman A.R."/>
            <person name="Macchietto M."/>
            <person name="Porter C.F."/>
            <person name="Rogers A."/>
            <person name="Williams B."/>
            <person name="Antoshechkin I."/>
            <person name="Lee M.M."/>
            <person name="Goodwin Z."/>
            <person name="Lu X."/>
            <person name="Lewis E.E."/>
            <person name="Goodrich-Blair H."/>
            <person name="Stock S.P."/>
            <person name="Adams B.J."/>
            <person name="Sternberg P.W."/>
            <person name="Mortazavi A."/>
        </authorList>
    </citation>
    <scope>NUCLEOTIDE SEQUENCE [LARGE SCALE GENOMIC DNA]</scope>
    <source>
        <strain evidence="2 3">ALL</strain>
    </source>
</reference>
<feature type="region of interest" description="Disordered" evidence="1">
    <location>
        <begin position="14"/>
        <end position="117"/>
    </location>
</feature>
<name>A0A4U5MIJ2_STECR</name>
<dbReference type="AlphaFoldDB" id="A0A4U5MIJ2"/>
<feature type="compositionally biased region" description="Polar residues" evidence="1">
    <location>
        <begin position="168"/>
        <end position="184"/>
    </location>
</feature>
<keyword evidence="3" id="KW-1185">Reference proteome</keyword>
<accession>A0A4U5MIJ2</accession>
<reference evidence="2 3" key="2">
    <citation type="journal article" date="2019" name="G3 (Bethesda)">
        <title>Hybrid Assembly of the Genome of the Entomopathogenic Nematode Steinernema carpocapsae Identifies the X-Chromosome.</title>
        <authorList>
            <person name="Serra L."/>
            <person name="Macchietto M."/>
            <person name="Macias-Munoz A."/>
            <person name="McGill C.J."/>
            <person name="Rodriguez I.M."/>
            <person name="Rodriguez B."/>
            <person name="Murad R."/>
            <person name="Mortazavi A."/>
        </authorList>
    </citation>
    <scope>NUCLEOTIDE SEQUENCE [LARGE SCALE GENOMIC DNA]</scope>
    <source>
        <strain evidence="2 3">ALL</strain>
    </source>
</reference>
<feature type="compositionally biased region" description="Polar residues" evidence="1">
    <location>
        <begin position="36"/>
        <end position="50"/>
    </location>
</feature>